<keyword evidence="1" id="KW-0472">Membrane</keyword>
<evidence type="ECO:0000313" key="2">
    <source>
        <dbReference type="EMBL" id="RCV91526.1"/>
    </source>
</evidence>
<dbReference type="Proteomes" id="UP000252405">
    <property type="component" value="Unassembled WGS sequence"/>
</dbReference>
<name>A0A368U4V0_9GAMM</name>
<dbReference type="OrthoDB" id="6119666at2"/>
<reference evidence="2 3" key="1">
    <citation type="submission" date="2018-07" db="EMBL/GenBank/DDBJ databases">
        <title>Halomonas montanilacus sp. nov., isolated from Lake Pengyan on Tibetan Plateau.</title>
        <authorList>
            <person name="Lu H."/>
            <person name="Xing P."/>
            <person name="Wu Q."/>
        </authorList>
    </citation>
    <scope>NUCLEOTIDE SEQUENCE [LARGE SCALE GENOMIC DNA]</scope>
    <source>
        <strain evidence="2 3">PYC7W</strain>
    </source>
</reference>
<sequence>MTIQGALTILMYALAPFLWLIVAGLGLLVTIQLIARVRGYRAFTYRCLGANLAALAVGLSGLWWIPAFTSSRLAYVATAFDWVALIGAVLGLAIAAWLVLHPLSYLLRGRQSQLLATKQKLP</sequence>
<dbReference type="RefSeq" id="WP_114476977.1">
    <property type="nucleotide sequence ID" value="NZ_QPII01000001.1"/>
</dbReference>
<feature type="transmembrane region" description="Helical" evidence="1">
    <location>
        <begin position="77"/>
        <end position="100"/>
    </location>
</feature>
<feature type="transmembrane region" description="Helical" evidence="1">
    <location>
        <begin position="6"/>
        <end position="31"/>
    </location>
</feature>
<keyword evidence="1" id="KW-1133">Transmembrane helix</keyword>
<comment type="caution">
    <text evidence="2">The sequence shown here is derived from an EMBL/GenBank/DDBJ whole genome shotgun (WGS) entry which is preliminary data.</text>
</comment>
<gene>
    <name evidence="2" type="ORF">DU505_00160</name>
</gene>
<evidence type="ECO:0000256" key="1">
    <source>
        <dbReference type="SAM" id="Phobius"/>
    </source>
</evidence>
<keyword evidence="3" id="KW-1185">Reference proteome</keyword>
<evidence type="ECO:0000313" key="3">
    <source>
        <dbReference type="Proteomes" id="UP000252405"/>
    </source>
</evidence>
<keyword evidence="1" id="KW-0812">Transmembrane</keyword>
<organism evidence="2 3">
    <name type="scientific">Billgrantia montanilacus</name>
    <dbReference type="NCBI Taxonomy" id="2282305"/>
    <lineage>
        <taxon>Bacteria</taxon>
        <taxon>Pseudomonadati</taxon>
        <taxon>Pseudomonadota</taxon>
        <taxon>Gammaproteobacteria</taxon>
        <taxon>Oceanospirillales</taxon>
        <taxon>Halomonadaceae</taxon>
        <taxon>Billgrantia</taxon>
    </lineage>
</organism>
<accession>A0A368U4V0</accession>
<proteinExistence type="predicted"/>
<dbReference type="EMBL" id="QPII01000001">
    <property type="protein sequence ID" value="RCV91526.1"/>
    <property type="molecule type" value="Genomic_DNA"/>
</dbReference>
<protein>
    <submittedName>
        <fullName evidence="2">Uncharacterized protein</fullName>
    </submittedName>
</protein>
<feature type="transmembrane region" description="Helical" evidence="1">
    <location>
        <begin position="43"/>
        <end position="65"/>
    </location>
</feature>
<dbReference type="AlphaFoldDB" id="A0A368U4V0"/>